<organism evidence="1 2">
    <name type="scientific">Adiantum capillus-veneris</name>
    <name type="common">Maidenhair fern</name>
    <dbReference type="NCBI Taxonomy" id="13818"/>
    <lineage>
        <taxon>Eukaryota</taxon>
        <taxon>Viridiplantae</taxon>
        <taxon>Streptophyta</taxon>
        <taxon>Embryophyta</taxon>
        <taxon>Tracheophyta</taxon>
        <taxon>Polypodiopsida</taxon>
        <taxon>Polypodiidae</taxon>
        <taxon>Polypodiales</taxon>
        <taxon>Pteridineae</taxon>
        <taxon>Pteridaceae</taxon>
        <taxon>Vittarioideae</taxon>
        <taxon>Adiantum</taxon>
    </lineage>
</organism>
<reference evidence="1" key="1">
    <citation type="submission" date="2021-01" db="EMBL/GenBank/DDBJ databases">
        <title>Adiantum capillus-veneris genome.</title>
        <authorList>
            <person name="Fang Y."/>
            <person name="Liao Q."/>
        </authorList>
    </citation>
    <scope>NUCLEOTIDE SEQUENCE</scope>
    <source>
        <strain evidence="1">H3</strain>
        <tissue evidence="1">Leaf</tissue>
    </source>
</reference>
<sequence length="122" mass="14073">MGSIRPNAIVIDKCPQELNSILSAVKDDPACWAEHSEGQRVQVACHVLVCWFHVKKAWVENLFPQVPRHMQDHVYSSMCNLMQHSSSEDDFEDHFQRLLLDYSNHANIQRYVSNGWCSKSCV</sequence>
<dbReference type="EMBL" id="JABFUD020000023">
    <property type="protein sequence ID" value="KAI5060861.1"/>
    <property type="molecule type" value="Genomic_DNA"/>
</dbReference>
<dbReference type="AlphaFoldDB" id="A0A9D4U3E2"/>
<dbReference type="OrthoDB" id="1931491at2759"/>
<comment type="caution">
    <text evidence="1">The sequence shown here is derived from an EMBL/GenBank/DDBJ whole genome shotgun (WGS) entry which is preliminary data.</text>
</comment>
<proteinExistence type="predicted"/>
<keyword evidence="2" id="KW-1185">Reference proteome</keyword>
<name>A0A9D4U3E2_ADICA</name>
<evidence type="ECO:0000313" key="1">
    <source>
        <dbReference type="EMBL" id="KAI5060861.1"/>
    </source>
</evidence>
<evidence type="ECO:0000313" key="2">
    <source>
        <dbReference type="Proteomes" id="UP000886520"/>
    </source>
</evidence>
<gene>
    <name evidence="1" type="ORF">GOP47_0023366</name>
</gene>
<dbReference type="Proteomes" id="UP000886520">
    <property type="component" value="Chromosome 23"/>
</dbReference>
<accession>A0A9D4U3E2</accession>
<protein>
    <submittedName>
        <fullName evidence="1">Uncharacterized protein</fullName>
    </submittedName>
</protein>